<dbReference type="Gene3D" id="1.10.1670.10">
    <property type="entry name" value="Helix-hairpin-Helix base-excision DNA repair enzymes (C-terminal)"/>
    <property type="match status" value="1"/>
</dbReference>
<dbReference type="NCBIfam" id="TIGR00675">
    <property type="entry name" value="dcm"/>
    <property type="match status" value="1"/>
</dbReference>
<reference evidence="8 9" key="1">
    <citation type="submission" date="2018-08" db="EMBL/GenBank/DDBJ databases">
        <title>Sequencing the genomes of 1000 actinobacteria strains.</title>
        <authorList>
            <person name="Klenk H.-P."/>
        </authorList>
    </citation>
    <scope>NUCLEOTIDE SEQUENCE [LARGE SCALE GENOMIC DNA]</scope>
    <source>
        <strain evidence="8 9">DSM 22967</strain>
    </source>
</reference>
<dbReference type="InterPro" id="IPR018117">
    <property type="entry name" value="C5_DNA_meth_AS"/>
</dbReference>
<dbReference type="AlphaFoldDB" id="A0A3D9UK48"/>
<dbReference type="InterPro" id="IPR001525">
    <property type="entry name" value="C5_MeTfrase"/>
</dbReference>
<comment type="caution">
    <text evidence="8">The sequence shown here is derived from an EMBL/GenBank/DDBJ whole genome shotgun (WGS) entry which is preliminary data.</text>
</comment>
<organism evidence="8 9">
    <name type="scientific">Calidifontibacter indicus</name>
    <dbReference type="NCBI Taxonomy" id="419650"/>
    <lineage>
        <taxon>Bacteria</taxon>
        <taxon>Bacillati</taxon>
        <taxon>Actinomycetota</taxon>
        <taxon>Actinomycetes</taxon>
        <taxon>Micrococcales</taxon>
        <taxon>Dermacoccaceae</taxon>
        <taxon>Calidifontibacter</taxon>
    </lineage>
</organism>
<evidence type="ECO:0000313" key="8">
    <source>
        <dbReference type="EMBL" id="REF29697.1"/>
    </source>
</evidence>
<keyword evidence="4" id="KW-0680">Restriction system</keyword>
<gene>
    <name evidence="8" type="ORF">DFJ65_0662</name>
</gene>
<name>A0A3D9UK48_9MICO</name>
<dbReference type="SUPFAM" id="SSF53335">
    <property type="entry name" value="S-adenosyl-L-methionine-dependent methyltransferases"/>
    <property type="match status" value="1"/>
</dbReference>
<feature type="active site" evidence="5">
    <location>
        <position position="127"/>
    </location>
</feature>
<dbReference type="OrthoDB" id="9813719at2"/>
<evidence type="ECO:0000256" key="3">
    <source>
        <dbReference type="ARBA" id="ARBA00022691"/>
    </source>
</evidence>
<evidence type="ECO:0000313" key="9">
    <source>
        <dbReference type="Proteomes" id="UP000256253"/>
    </source>
</evidence>
<dbReference type="Proteomes" id="UP000256253">
    <property type="component" value="Unassembled WGS sequence"/>
</dbReference>
<comment type="catalytic activity">
    <reaction evidence="7">
        <text>a 2'-deoxycytidine in DNA + S-adenosyl-L-methionine = a 5-methyl-2'-deoxycytidine in DNA + S-adenosyl-L-homocysteine + H(+)</text>
        <dbReference type="Rhea" id="RHEA:13681"/>
        <dbReference type="Rhea" id="RHEA-COMP:11369"/>
        <dbReference type="Rhea" id="RHEA-COMP:11370"/>
        <dbReference type="ChEBI" id="CHEBI:15378"/>
        <dbReference type="ChEBI" id="CHEBI:57856"/>
        <dbReference type="ChEBI" id="CHEBI:59789"/>
        <dbReference type="ChEBI" id="CHEBI:85452"/>
        <dbReference type="ChEBI" id="CHEBI:85454"/>
        <dbReference type="EC" id="2.1.1.37"/>
    </reaction>
</comment>
<dbReference type="PANTHER" id="PTHR10629:SF52">
    <property type="entry name" value="DNA (CYTOSINE-5)-METHYLTRANSFERASE 1"/>
    <property type="match status" value="1"/>
</dbReference>
<protein>
    <recommendedName>
        <fullName evidence="7">Cytosine-specific methyltransferase</fullName>
        <ecNumber evidence="7">2.1.1.37</ecNumber>
    </recommendedName>
</protein>
<keyword evidence="1 5" id="KW-0489">Methyltransferase</keyword>
<dbReference type="Gene3D" id="1.10.340.30">
    <property type="entry name" value="Hypothetical protein, domain 2"/>
    <property type="match status" value="1"/>
</dbReference>
<dbReference type="InterPro" id="IPR029063">
    <property type="entry name" value="SAM-dependent_MTases_sf"/>
</dbReference>
<dbReference type="PROSITE" id="PS51679">
    <property type="entry name" value="SAM_MT_C5"/>
    <property type="match status" value="1"/>
</dbReference>
<evidence type="ECO:0000256" key="1">
    <source>
        <dbReference type="ARBA" id="ARBA00022603"/>
    </source>
</evidence>
<dbReference type="Pfam" id="PF00145">
    <property type="entry name" value="DNA_methylase"/>
    <property type="match status" value="1"/>
</dbReference>
<dbReference type="PRINTS" id="PR00105">
    <property type="entry name" value="C5METTRFRASE"/>
</dbReference>
<evidence type="ECO:0000256" key="2">
    <source>
        <dbReference type="ARBA" id="ARBA00022679"/>
    </source>
</evidence>
<evidence type="ECO:0000256" key="5">
    <source>
        <dbReference type="PROSITE-ProRule" id="PRU01016"/>
    </source>
</evidence>
<keyword evidence="2 5" id="KW-0808">Transferase</keyword>
<accession>A0A3D9UK48</accession>
<dbReference type="InterPro" id="IPR031303">
    <property type="entry name" value="C5_meth_CS"/>
</dbReference>
<dbReference type="InterPro" id="IPR011257">
    <property type="entry name" value="DNA_glycosylase"/>
</dbReference>
<dbReference type="SUPFAM" id="SSF48150">
    <property type="entry name" value="DNA-glycosylase"/>
    <property type="match status" value="1"/>
</dbReference>
<dbReference type="Gene3D" id="3.40.50.150">
    <property type="entry name" value="Vaccinia Virus protein VP39"/>
    <property type="match status" value="1"/>
</dbReference>
<dbReference type="GO" id="GO:0003677">
    <property type="term" value="F:DNA binding"/>
    <property type="evidence" value="ECO:0007669"/>
    <property type="project" value="TreeGrafter"/>
</dbReference>
<dbReference type="Gene3D" id="3.90.120.10">
    <property type="entry name" value="DNA Methylase, subunit A, domain 2"/>
    <property type="match status" value="1"/>
</dbReference>
<evidence type="ECO:0000256" key="6">
    <source>
        <dbReference type="RuleBase" id="RU000416"/>
    </source>
</evidence>
<dbReference type="GO" id="GO:0006281">
    <property type="term" value="P:DNA repair"/>
    <property type="evidence" value="ECO:0007669"/>
    <property type="project" value="InterPro"/>
</dbReference>
<proteinExistence type="inferred from homology"/>
<evidence type="ECO:0000256" key="7">
    <source>
        <dbReference type="RuleBase" id="RU000417"/>
    </source>
</evidence>
<dbReference type="GO" id="GO:0016787">
    <property type="term" value="F:hydrolase activity"/>
    <property type="evidence" value="ECO:0007669"/>
    <property type="project" value="UniProtKB-ARBA"/>
</dbReference>
<dbReference type="SMART" id="SM00525">
    <property type="entry name" value="FES"/>
    <property type="match status" value="1"/>
</dbReference>
<dbReference type="GO" id="GO:0032259">
    <property type="term" value="P:methylation"/>
    <property type="evidence" value="ECO:0007669"/>
    <property type="project" value="UniProtKB-KW"/>
</dbReference>
<evidence type="ECO:0000256" key="4">
    <source>
        <dbReference type="ARBA" id="ARBA00022747"/>
    </source>
</evidence>
<dbReference type="RefSeq" id="WP_115921788.1">
    <property type="nucleotide sequence ID" value="NZ_QTUA01000001.1"/>
</dbReference>
<dbReference type="PROSITE" id="PS00094">
    <property type="entry name" value="C5_MTASE_1"/>
    <property type="match status" value="1"/>
</dbReference>
<dbReference type="InterPro" id="IPR003651">
    <property type="entry name" value="Endonuclease3_FeS-loop_motif"/>
</dbReference>
<dbReference type="InterPro" id="IPR023170">
    <property type="entry name" value="HhH_base_excis_C"/>
</dbReference>
<dbReference type="GO" id="GO:0044027">
    <property type="term" value="P:negative regulation of gene expression via chromosomal CpG island methylation"/>
    <property type="evidence" value="ECO:0007669"/>
    <property type="project" value="TreeGrafter"/>
</dbReference>
<dbReference type="GO" id="GO:0009307">
    <property type="term" value="P:DNA restriction-modification system"/>
    <property type="evidence" value="ECO:0007669"/>
    <property type="project" value="UniProtKB-KW"/>
</dbReference>
<dbReference type="PROSITE" id="PS00095">
    <property type="entry name" value="C5_MTASE_2"/>
    <property type="match status" value="1"/>
</dbReference>
<dbReference type="EC" id="2.1.1.37" evidence="7"/>
<keyword evidence="3 5" id="KW-0949">S-adenosyl-L-methionine</keyword>
<dbReference type="GO" id="GO:0003886">
    <property type="term" value="F:DNA (cytosine-5-)-methyltransferase activity"/>
    <property type="evidence" value="ECO:0007669"/>
    <property type="project" value="UniProtKB-EC"/>
</dbReference>
<dbReference type="GO" id="GO:0051539">
    <property type="term" value="F:4 iron, 4 sulfur cluster binding"/>
    <property type="evidence" value="ECO:0007669"/>
    <property type="project" value="InterPro"/>
</dbReference>
<keyword evidence="9" id="KW-1185">Reference proteome</keyword>
<comment type="similarity">
    <text evidence="5 6">Belongs to the class I-like SAM-binding methyltransferase superfamily. C5-methyltransferase family.</text>
</comment>
<sequence length="650" mass="72385">MAIAPPRGRPNVKLVRGPFLKFEPHPDHVVDGESFRELCARLRDAPEPPLLVADLFSGAGGMSLGLERAGMKVVFGADHDPDALETHAHHFAGFSAGWDLGDPAVVAEVGELLRSVEIDVLAGGPPCQPFSKAGRSGMRHLVRQGIRDAHDKRRDLWESYLEVIRLAKPRVVIMENVPEMALDREMFILRTMALTLEHMGYSVRARVTEAWRYGVPQFRQRLILVAMRDGRSFDWPQEVAKKVTVMNAISDLPVVEGGWRPKGGARGWAEYDGPRTDFQRAMRRGVSDNSVGRVYDHITRPVRPDDLAAFELLDTNMRYSQLPESLKRYRDDIFDDKYKRLDGDHLSRTITAHISKDGYWYIHPEQNRTLTVREAARIQTFPDDFRFAGSPTAAFRQIGNAVPPFLAEAIGRQVIRTLNAPPQRALKTHETAGKLASWFDSDPAWAPWLRTGNRWHAIVGETLLGTETAANVRSVWPHLAKLSSPPELLVNRETAREVASWIGKDSDLEQLILAARRSEESGTPWTVNDELLAELVAEKVVSRVAAELAMIVDAEGEEPVIATAGALRVAGRFELGRERWLTNRNTDGRLAIGRLIGFADNSRRAHLGLIALGATVCSPKGPDCGVCPLEEWCSYERADRGRKDDSPTGA</sequence>
<dbReference type="EMBL" id="QTUA01000001">
    <property type="protein sequence ID" value="REF29697.1"/>
    <property type="molecule type" value="Genomic_DNA"/>
</dbReference>
<dbReference type="InterPro" id="IPR050390">
    <property type="entry name" value="C5-Methyltransferase"/>
</dbReference>
<dbReference type="PANTHER" id="PTHR10629">
    <property type="entry name" value="CYTOSINE-SPECIFIC METHYLTRANSFERASE"/>
    <property type="match status" value="1"/>
</dbReference>